<feature type="domain" description="Rap1a immunity protein" evidence="2">
    <location>
        <begin position="98"/>
        <end position="167"/>
    </location>
</feature>
<dbReference type="KEGG" id="xac:XAC4002"/>
<protein>
    <recommendedName>
        <fullName evidence="2">Rap1a immunity protein domain-containing protein</fullName>
    </recommendedName>
</protein>
<dbReference type="EMBL" id="AE008923">
    <property type="protein sequence ID" value="AAM38839.1"/>
    <property type="molecule type" value="Genomic_DNA"/>
</dbReference>
<evidence type="ECO:0000256" key="1">
    <source>
        <dbReference type="SAM" id="MobiDB-lite"/>
    </source>
</evidence>
<dbReference type="Proteomes" id="UP000000576">
    <property type="component" value="Chromosome"/>
</dbReference>
<name>A0AAI7ZIJ6_XANAC</name>
<dbReference type="AlphaFoldDB" id="A0AAI7ZIJ6"/>
<organism evidence="3 4">
    <name type="scientific">Xanthomonas axonopodis pv. citri (strain 306)</name>
    <dbReference type="NCBI Taxonomy" id="190486"/>
    <lineage>
        <taxon>Bacteria</taxon>
        <taxon>Pseudomonadati</taxon>
        <taxon>Pseudomonadota</taxon>
        <taxon>Gammaproteobacteria</taxon>
        <taxon>Lysobacterales</taxon>
        <taxon>Lysobacteraceae</taxon>
        <taxon>Xanthomonas</taxon>
    </lineage>
</organism>
<evidence type="ECO:0000259" key="2">
    <source>
        <dbReference type="Pfam" id="PF18602"/>
    </source>
</evidence>
<feature type="region of interest" description="Disordered" evidence="1">
    <location>
        <begin position="168"/>
        <end position="187"/>
    </location>
</feature>
<reference evidence="3 4" key="1">
    <citation type="journal article" date="2002" name="Nature">
        <title>Comparison of the genomes of two Xanthomonas pathogens with differing host specificities.</title>
        <authorList>
            <person name="da Silva A.C."/>
            <person name="Ferro J.A."/>
            <person name="Reinach F.C."/>
            <person name="Farah C.S."/>
            <person name="Furlan L.R."/>
            <person name="Quaggio R.B."/>
            <person name="Monteiro-Vitorello C.B."/>
            <person name="Van Sluys M.A."/>
            <person name="Almeida N.F."/>
            <person name="Alves L.M."/>
            <person name="do Amaral A.M."/>
            <person name="Bertolini M.C."/>
            <person name="Camargo L.E."/>
            <person name="Camarotte G."/>
            <person name="Cannavan F."/>
            <person name="Cardozo J."/>
            <person name="Chambergo F."/>
            <person name="Ciapina L.P."/>
            <person name="Cicarelli R.M."/>
            <person name="Coutinho L.L."/>
            <person name="Cursino-Santos J.R."/>
            <person name="El-Dorry H."/>
            <person name="Faria J.B."/>
            <person name="Ferreira A.J."/>
            <person name="Ferreira R.C."/>
            <person name="Ferro M.I."/>
            <person name="Formighieri E.F."/>
            <person name="Franco M.C."/>
            <person name="Greggio C.C."/>
            <person name="Gruber A."/>
            <person name="Katsuyama A.M."/>
            <person name="Kishi L.T."/>
            <person name="Leite R.P."/>
            <person name="Lemos E.G."/>
            <person name="Lemos M.V."/>
            <person name="Locali E.C."/>
            <person name="Machado M.A."/>
            <person name="Madeira A.M."/>
            <person name="Martinez-Rossi N.M."/>
            <person name="Martins E.C."/>
            <person name="Meidanis J."/>
            <person name="Menck C.F."/>
            <person name="Miyaki C.Y."/>
            <person name="Moon D.H."/>
            <person name="Moreira L.M."/>
            <person name="Novo M.T."/>
            <person name="Okura V.K."/>
            <person name="Oliveira M.C."/>
            <person name="Oliveira V.R."/>
            <person name="Pereira H.A."/>
            <person name="Rossi A."/>
            <person name="Sena J.A."/>
            <person name="Silva C."/>
            <person name="de Souza R.F."/>
            <person name="Spinola L.A."/>
            <person name="Takita M.A."/>
            <person name="Tamura R.E."/>
            <person name="Teixeira E.C."/>
            <person name="Tezza R.I."/>
            <person name="Trindade dos Santos M."/>
            <person name="Truffi D."/>
            <person name="Tsai S.M."/>
            <person name="White F.F."/>
            <person name="Setubal J.C."/>
            <person name="Kitajima J.P."/>
        </authorList>
    </citation>
    <scope>NUCLEOTIDE SEQUENCE [LARGE SCALE GENOMIC DNA]</scope>
    <source>
        <strain evidence="3 4">306</strain>
    </source>
</reference>
<evidence type="ECO:0000313" key="3">
    <source>
        <dbReference type="EMBL" id="AAM38839.1"/>
    </source>
</evidence>
<dbReference type="Gene3D" id="1.10.890.40">
    <property type="match status" value="1"/>
</dbReference>
<dbReference type="Pfam" id="PF18602">
    <property type="entry name" value="Rap1a"/>
    <property type="match status" value="1"/>
</dbReference>
<accession>A0AAI7ZIJ6</accession>
<proteinExistence type="predicted"/>
<feature type="region of interest" description="Disordered" evidence="1">
    <location>
        <begin position="1"/>
        <end position="22"/>
    </location>
</feature>
<dbReference type="InterPro" id="IPR041238">
    <property type="entry name" value="Rap1a"/>
</dbReference>
<sequence length="187" mass="19619">MRGRHRNSASAAEPSILEHMPKPTPHLGRAMVHFPPHPSVHMQCPLRWLALAALFATSATALARAPEPWELSGRKLIEAGLDGSLAPEITAPEQREFKVLVSASRAGAYLLGVASASYRTGWCMPAGNTGSPDLQAVIADIGALPDTRQDQAAPDLIVQALAKRYPCSGGDKSTRAGGGNSANAAKP</sequence>
<evidence type="ECO:0000313" key="4">
    <source>
        <dbReference type="Proteomes" id="UP000000576"/>
    </source>
</evidence>
<gene>
    <name evidence="3" type="ordered locus">XAC4002</name>
</gene>